<feature type="compositionally biased region" description="Gly residues" evidence="1">
    <location>
        <begin position="9"/>
        <end position="18"/>
    </location>
</feature>
<evidence type="ECO:0000313" key="3">
    <source>
        <dbReference type="Proteomes" id="UP000242444"/>
    </source>
</evidence>
<dbReference type="RefSeq" id="WP_094865006.1">
    <property type="nucleotide sequence ID" value="NZ_NKYE01000017.1"/>
</dbReference>
<reference evidence="2 3" key="1">
    <citation type="submission" date="2017-07" db="EMBL/GenBank/DDBJ databases">
        <title>Amycolatopsis antarcticus sp. nov., isolated from the surface of an Antarcticus brown macroalga.</title>
        <authorList>
            <person name="Wang J."/>
            <person name="Leiva S."/>
            <person name="Huang J."/>
            <person name="Huang Y."/>
        </authorList>
    </citation>
    <scope>NUCLEOTIDE SEQUENCE [LARGE SCALE GENOMIC DNA]</scope>
    <source>
        <strain evidence="2 3">AU-G6</strain>
    </source>
</reference>
<evidence type="ECO:0000256" key="1">
    <source>
        <dbReference type="SAM" id="MobiDB-lite"/>
    </source>
</evidence>
<comment type="caution">
    <text evidence="2">The sequence shown here is derived from an EMBL/GenBank/DDBJ whole genome shotgun (WGS) entry which is preliminary data.</text>
</comment>
<feature type="compositionally biased region" description="Gly residues" evidence="1">
    <location>
        <begin position="29"/>
        <end position="41"/>
    </location>
</feature>
<dbReference type="InParanoid" id="A0A263CXE8"/>
<feature type="region of interest" description="Disordered" evidence="1">
    <location>
        <begin position="142"/>
        <end position="193"/>
    </location>
</feature>
<organism evidence="2 3">
    <name type="scientific">Amycolatopsis antarctica</name>
    <dbReference type="NCBI Taxonomy" id="1854586"/>
    <lineage>
        <taxon>Bacteria</taxon>
        <taxon>Bacillati</taxon>
        <taxon>Actinomycetota</taxon>
        <taxon>Actinomycetes</taxon>
        <taxon>Pseudonocardiales</taxon>
        <taxon>Pseudonocardiaceae</taxon>
        <taxon>Amycolatopsis</taxon>
    </lineage>
</organism>
<evidence type="ECO:0000313" key="2">
    <source>
        <dbReference type="EMBL" id="OZM70823.1"/>
    </source>
</evidence>
<feature type="compositionally biased region" description="Low complexity" evidence="1">
    <location>
        <begin position="19"/>
        <end position="28"/>
    </location>
</feature>
<sequence>MIAVVSKTPGGGNPGGDPGSDIPDVDVSGSGGGGSDWGGGARHLRGDSEGLRRGGALFDGAGGNFHNYAQYTDEVRRNAPLINNERDESWDQFEPSYTEGANAITAGLYAFSGALSGIKNKLVQLGQGVDLTEDNATQQGQNALVQKGPPPEPGDPVAPPTALYLSRPEDGAGEPDPDEDEAVTPGPDGTVPLQPALMIKAEAGFAVRDTPGERIIPGEHVVNEDPDGDGPLQPTSYFTHAMRVPGEQDTPGERIIPGEHVVNEDPDGDGPLQPTSYFTHAMRVPGEEPLPGREFVNANGDSTEGEVTTPTRFVTSERPDAVLSNGESHEGVVTEPQQPGEPFVPANGESTEGEILTPTRSSIPLAVRDEADGGGGTPGWSASSFGTPVGGRDMIPMEPLIEPVEGVEPTPSQFTPAQEPIPAVPVVPRSEFDDSSRPEA</sequence>
<feature type="region of interest" description="Disordered" evidence="1">
    <location>
        <begin position="1"/>
        <end position="48"/>
    </location>
</feature>
<feature type="compositionally biased region" description="Polar residues" evidence="1">
    <location>
        <begin position="299"/>
        <end position="314"/>
    </location>
</feature>
<dbReference type="AlphaFoldDB" id="A0A263CXE8"/>
<protein>
    <submittedName>
        <fullName evidence="2">Uncharacterized protein</fullName>
    </submittedName>
</protein>
<feature type="compositionally biased region" description="Acidic residues" evidence="1">
    <location>
        <begin position="171"/>
        <end position="182"/>
    </location>
</feature>
<keyword evidence="3" id="KW-1185">Reference proteome</keyword>
<name>A0A263CXE8_9PSEU</name>
<dbReference type="EMBL" id="NKYE01000017">
    <property type="protein sequence ID" value="OZM70823.1"/>
    <property type="molecule type" value="Genomic_DNA"/>
</dbReference>
<accession>A0A263CXE8</accession>
<feature type="compositionally biased region" description="Pro residues" evidence="1">
    <location>
        <begin position="148"/>
        <end position="159"/>
    </location>
</feature>
<proteinExistence type="predicted"/>
<feature type="compositionally biased region" description="Basic and acidic residues" evidence="1">
    <location>
        <begin position="430"/>
        <end position="440"/>
    </location>
</feature>
<gene>
    <name evidence="2" type="ORF">CFN78_23170</name>
</gene>
<feature type="region of interest" description="Disordered" evidence="1">
    <location>
        <begin position="217"/>
        <end position="440"/>
    </location>
</feature>
<dbReference type="Proteomes" id="UP000242444">
    <property type="component" value="Unassembled WGS sequence"/>
</dbReference>